<reference evidence="12" key="2">
    <citation type="submission" date="2021-08" db="EMBL/GenBank/DDBJ databases">
        <authorList>
            <person name="Dalcin Martins P."/>
        </authorList>
    </citation>
    <scope>NUCLEOTIDE SEQUENCE</scope>
    <source>
        <strain evidence="12">MAG_39</strain>
    </source>
</reference>
<evidence type="ECO:0000256" key="1">
    <source>
        <dbReference type="ARBA" id="ARBA00001933"/>
    </source>
</evidence>
<comment type="caution">
    <text evidence="12">The sequence shown here is derived from an EMBL/GenBank/DDBJ whole genome shotgun (WGS) entry which is preliminary data.</text>
</comment>
<keyword evidence="6" id="KW-0479">Metal-binding</keyword>
<evidence type="ECO:0000313" key="12">
    <source>
        <dbReference type="EMBL" id="MBZ0157588.1"/>
    </source>
</evidence>
<dbReference type="Proteomes" id="UP000705867">
    <property type="component" value="Unassembled WGS sequence"/>
</dbReference>
<keyword evidence="7" id="KW-0663">Pyridoxal phosphate</keyword>
<evidence type="ECO:0000256" key="2">
    <source>
        <dbReference type="ARBA" id="ARBA00003120"/>
    </source>
</evidence>
<reference evidence="12" key="1">
    <citation type="journal article" date="2021" name="bioRxiv">
        <title>Unraveling nitrogen, sulfur and carbon metabolic pathways and microbial community transcriptional responses to substrate deprivation and toxicity stresses in a bioreactor mimicking anoxic brackish coastal sediment conditions.</title>
        <authorList>
            <person name="Martins P.D."/>
            <person name="Echeveste M.J."/>
            <person name="Arshad A."/>
            <person name="Kurth J."/>
            <person name="Ouboter H."/>
            <person name="Jetten M.S.M."/>
            <person name="Welte C.U."/>
        </authorList>
    </citation>
    <scope>NUCLEOTIDE SEQUENCE</scope>
    <source>
        <strain evidence="12">MAG_39</strain>
    </source>
</reference>
<comment type="similarity">
    <text evidence="3">Belongs to the class-V pyridoxal-phosphate-dependent aminotransferase family. NifS/IscS subfamily.</text>
</comment>
<name>A0A953J6Y7_9BACT</name>
<dbReference type="EMBL" id="JAIOIV010000120">
    <property type="protein sequence ID" value="MBZ0157588.1"/>
    <property type="molecule type" value="Genomic_DNA"/>
</dbReference>
<comment type="function">
    <text evidence="2">Catalyzes the removal of elemental sulfur atoms from cysteine to produce alanine. Seems to participate in the biosynthesis of the nitrogenase metalloclusters by providing the inorganic sulfur required for the Fe-S core formation.</text>
</comment>
<dbReference type="SUPFAM" id="SSF53383">
    <property type="entry name" value="PLP-dependent transferases"/>
    <property type="match status" value="1"/>
</dbReference>
<evidence type="ECO:0000259" key="11">
    <source>
        <dbReference type="Pfam" id="PF00266"/>
    </source>
</evidence>
<comment type="cofactor">
    <cofactor evidence="1">
        <name>pyridoxal 5'-phosphate</name>
        <dbReference type="ChEBI" id="CHEBI:597326"/>
    </cofactor>
</comment>
<protein>
    <recommendedName>
        <fullName evidence="4">cysteine desulfurase</fullName>
        <ecNumber evidence="4">2.8.1.7</ecNumber>
    </recommendedName>
</protein>
<evidence type="ECO:0000256" key="9">
    <source>
        <dbReference type="ARBA" id="ARBA00023014"/>
    </source>
</evidence>
<comment type="catalytic activity">
    <reaction evidence="10">
        <text>(sulfur carrier)-H + L-cysteine = (sulfur carrier)-SH + L-alanine</text>
        <dbReference type="Rhea" id="RHEA:43892"/>
        <dbReference type="Rhea" id="RHEA-COMP:14737"/>
        <dbReference type="Rhea" id="RHEA-COMP:14739"/>
        <dbReference type="ChEBI" id="CHEBI:29917"/>
        <dbReference type="ChEBI" id="CHEBI:35235"/>
        <dbReference type="ChEBI" id="CHEBI:57972"/>
        <dbReference type="ChEBI" id="CHEBI:64428"/>
        <dbReference type="EC" id="2.8.1.7"/>
    </reaction>
</comment>
<keyword evidence="5" id="KW-0808">Transferase</keyword>
<dbReference type="PIRSF" id="PIRSF005572">
    <property type="entry name" value="NifS"/>
    <property type="match status" value="1"/>
</dbReference>
<dbReference type="AlphaFoldDB" id="A0A953J6Y7"/>
<dbReference type="GO" id="GO:0046872">
    <property type="term" value="F:metal ion binding"/>
    <property type="evidence" value="ECO:0007669"/>
    <property type="project" value="UniProtKB-KW"/>
</dbReference>
<dbReference type="Pfam" id="PF00266">
    <property type="entry name" value="Aminotran_5"/>
    <property type="match status" value="1"/>
</dbReference>
<evidence type="ECO:0000256" key="10">
    <source>
        <dbReference type="ARBA" id="ARBA00050776"/>
    </source>
</evidence>
<dbReference type="PANTHER" id="PTHR11601:SF34">
    <property type="entry name" value="CYSTEINE DESULFURASE"/>
    <property type="match status" value="1"/>
</dbReference>
<accession>A0A953J6Y7</accession>
<proteinExistence type="inferred from homology"/>
<dbReference type="InterPro" id="IPR016454">
    <property type="entry name" value="Cysteine_dSase"/>
</dbReference>
<evidence type="ECO:0000256" key="8">
    <source>
        <dbReference type="ARBA" id="ARBA00023004"/>
    </source>
</evidence>
<dbReference type="GO" id="GO:0031071">
    <property type="term" value="F:cysteine desulfurase activity"/>
    <property type="evidence" value="ECO:0007669"/>
    <property type="project" value="UniProtKB-EC"/>
</dbReference>
<evidence type="ECO:0000313" key="13">
    <source>
        <dbReference type="Proteomes" id="UP000705867"/>
    </source>
</evidence>
<feature type="domain" description="Aminotransferase class V" evidence="11">
    <location>
        <begin position="5"/>
        <end position="365"/>
    </location>
</feature>
<dbReference type="InterPro" id="IPR015422">
    <property type="entry name" value="PyrdxlP-dep_Trfase_small"/>
</dbReference>
<organism evidence="12 13">
    <name type="scientific">Candidatus Nitrobium versatile</name>
    <dbReference type="NCBI Taxonomy" id="2884831"/>
    <lineage>
        <taxon>Bacteria</taxon>
        <taxon>Pseudomonadati</taxon>
        <taxon>Nitrospirota</taxon>
        <taxon>Nitrospiria</taxon>
        <taxon>Nitrospirales</taxon>
        <taxon>Nitrospiraceae</taxon>
        <taxon>Candidatus Nitrobium</taxon>
    </lineage>
</organism>
<dbReference type="FunFam" id="3.40.640.10:FF:000084">
    <property type="entry name" value="IscS-like cysteine desulfurase"/>
    <property type="match status" value="1"/>
</dbReference>
<gene>
    <name evidence="12" type="ORF">K8I29_15420</name>
</gene>
<keyword evidence="9" id="KW-0411">Iron-sulfur</keyword>
<evidence type="ECO:0000256" key="3">
    <source>
        <dbReference type="ARBA" id="ARBA00006490"/>
    </source>
</evidence>
<dbReference type="GO" id="GO:0051536">
    <property type="term" value="F:iron-sulfur cluster binding"/>
    <property type="evidence" value="ECO:0007669"/>
    <property type="project" value="UniProtKB-KW"/>
</dbReference>
<evidence type="ECO:0000256" key="6">
    <source>
        <dbReference type="ARBA" id="ARBA00022723"/>
    </source>
</evidence>
<dbReference type="Gene3D" id="3.90.1150.10">
    <property type="entry name" value="Aspartate Aminotransferase, domain 1"/>
    <property type="match status" value="1"/>
</dbReference>
<evidence type="ECO:0000256" key="7">
    <source>
        <dbReference type="ARBA" id="ARBA00022898"/>
    </source>
</evidence>
<sequence length="398" mass="42946">MRKCYFDHVATNPLRPEVLDAMMPYFKENFGNPLSVYDLGMQARDAIEGARAEVAALINAKPSTIVFTSSGAEANNFALRGVALAKQNQGKHIIVSKVEHHSILNAARFLEKSGFVVTYLPVDQHGMVDPEVLKASITRETVVISLALASSEIGTIEPVREVAALARERNIVLHTDAVAAVGNIPVDVKELGVDLMSMAAHQFYGPKGAGALYIREGLRVVPLIYGGIQEGGRRAGTENVPAIVGMGKAAVFAAEELQDRIEHCRSLRDRIIQGTLRLPNVYLTGHPEKRLPHHASFVVEFIEGEAMLLMLSMKGIYAASGSACSSKALKSSPVLLSLGVPTALAQGSIVFSLGKENTVEDVEYFLAVFVEVIQKLRMMSPFAKGWGEGGEGEKCYTG</sequence>
<dbReference type="Gene3D" id="3.40.640.10">
    <property type="entry name" value="Type I PLP-dependent aspartate aminotransferase-like (Major domain)"/>
    <property type="match status" value="1"/>
</dbReference>
<dbReference type="InterPro" id="IPR015421">
    <property type="entry name" value="PyrdxlP-dep_Trfase_major"/>
</dbReference>
<keyword evidence="8" id="KW-0408">Iron</keyword>
<dbReference type="PANTHER" id="PTHR11601">
    <property type="entry name" value="CYSTEINE DESULFURYLASE FAMILY MEMBER"/>
    <property type="match status" value="1"/>
</dbReference>
<evidence type="ECO:0000256" key="5">
    <source>
        <dbReference type="ARBA" id="ARBA00022679"/>
    </source>
</evidence>
<dbReference type="EC" id="2.8.1.7" evidence="4"/>
<dbReference type="InterPro" id="IPR015424">
    <property type="entry name" value="PyrdxlP-dep_Trfase"/>
</dbReference>
<dbReference type="InterPro" id="IPR000192">
    <property type="entry name" value="Aminotrans_V_dom"/>
</dbReference>
<evidence type="ECO:0000256" key="4">
    <source>
        <dbReference type="ARBA" id="ARBA00012239"/>
    </source>
</evidence>